<feature type="compositionally biased region" description="Basic residues" evidence="1">
    <location>
        <begin position="14"/>
        <end position="24"/>
    </location>
</feature>
<organism evidence="2 3">
    <name type="scientific">Microthlaspi erraticum</name>
    <dbReference type="NCBI Taxonomy" id="1685480"/>
    <lineage>
        <taxon>Eukaryota</taxon>
        <taxon>Viridiplantae</taxon>
        <taxon>Streptophyta</taxon>
        <taxon>Embryophyta</taxon>
        <taxon>Tracheophyta</taxon>
        <taxon>Spermatophyta</taxon>
        <taxon>Magnoliopsida</taxon>
        <taxon>eudicotyledons</taxon>
        <taxon>Gunneridae</taxon>
        <taxon>Pentapetalae</taxon>
        <taxon>rosids</taxon>
        <taxon>malvids</taxon>
        <taxon>Brassicales</taxon>
        <taxon>Brassicaceae</taxon>
        <taxon>Coluteocarpeae</taxon>
        <taxon>Microthlaspi</taxon>
    </lineage>
</organism>
<feature type="region of interest" description="Disordered" evidence="1">
    <location>
        <begin position="1"/>
        <end position="34"/>
    </location>
</feature>
<evidence type="ECO:0000313" key="3">
    <source>
        <dbReference type="Proteomes" id="UP000467841"/>
    </source>
</evidence>
<sequence length="111" mass="12795">MVDSRDSNSDSFVTRRRNTKSLKRKHDDEDDNNGYMKDLMSGSFTKRQLNDKVANLKKRFRKNKARSNDDKEEESSKKFSFAGVMLRGIVSATSLFSFSSKLVVKKLFSDN</sequence>
<evidence type="ECO:0000313" key="2">
    <source>
        <dbReference type="EMBL" id="CAA7055726.1"/>
    </source>
</evidence>
<dbReference type="EMBL" id="CACVBM020001607">
    <property type="protein sequence ID" value="CAA7055726.1"/>
    <property type="molecule type" value="Genomic_DNA"/>
</dbReference>
<keyword evidence="3" id="KW-1185">Reference proteome</keyword>
<evidence type="ECO:0000256" key="1">
    <source>
        <dbReference type="SAM" id="MobiDB-lite"/>
    </source>
</evidence>
<feature type="compositionally biased region" description="Basic and acidic residues" evidence="1">
    <location>
        <begin position="66"/>
        <end position="77"/>
    </location>
</feature>
<feature type="region of interest" description="Disordered" evidence="1">
    <location>
        <begin position="56"/>
        <end position="77"/>
    </location>
</feature>
<dbReference type="AlphaFoldDB" id="A0A6D2KFB9"/>
<name>A0A6D2KFB9_9BRAS</name>
<accession>A0A6D2KFB9</accession>
<dbReference type="Proteomes" id="UP000467841">
    <property type="component" value="Unassembled WGS sequence"/>
</dbReference>
<feature type="compositionally biased region" description="Basic residues" evidence="1">
    <location>
        <begin position="56"/>
        <end position="65"/>
    </location>
</feature>
<reference evidence="2" key="1">
    <citation type="submission" date="2020-01" db="EMBL/GenBank/DDBJ databases">
        <authorList>
            <person name="Mishra B."/>
        </authorList>
    </citation>
    <scope>NUCLEOTIDE SEQUENCE [LARGE SCALE GENOMIC DNA]</scope>
</reference>
<protein>
    <submittedName>
        <fullName evidence="2">Uncharacterized protein</fullName>
    </submittedName>
</protein>
<comment type="caution">
    <text evidence="2">The sequence shown here is derived from an EMBL/GenBank/DDBJ whole genome shotgun (WGS) entry which is preliminary data.</text>
</comment>
<gene>
    <name evidence="2" type="ORF">MERR_LOCUS42962</name>
</gene>
<proteinExistence type="predicted"/>